<dbReference type="Pfam" id="PF14269">
    <property type="entry name" value="Arylsulfotran_2"/>
    <property type="match status" value="1"/>
</dbReference>
<keyword evidence="1" id="KW-0732">Signal</keyword>
<sequence length="499" mass="53794">MIWTRYAPALLLPAGIQALPTSNTTRHDYDYGHGYEHLPELPSTNSYHTVPDNGTVLNITKTSPNLSPGLIFLTLNSIEPTAEHQQGPYILTSAGDLVWSGGDFQASNLRVQELNGESVLTYWKSTSSDGGGYGEVVVLNSALEEVASVCPDIDVVTKQGSNTTCVADVHESYITERGTMLLTIYNITTTNLTSVGGPASGWVYDCLAAEVSLSTNEILWSWSALEHVPLTASKLSLGTHGQNSSDPWSWFHMNSLQPFRGDVFVNSRETWGSYYVSRQNGSILWSIDGASSGANFSWQHHARLHSTPNPNHLVLTYFADNNDLPTTSTPSVALTLLLTPSSPPTLLSSLHDPVDPIASFAEGSHQPLDGSGAFVGYGTALVIKEFNTQGEVLYSADFGYRDLRRLAESYRAFKNEWHAVPSTRIALVVSGEKAFVSWDGATDVDSFLVFAGNGTRAVGRVLRRGFETGFEIPGGCGDLLVRGVVGGRVVGMSGVVKVG</sequence>
<comment type="caution">
    <text evidence="2">The sequence shown here is derived from an EMBL/GenBank/DDBJ whole genome shotgun (WGS) entry which is preliminary data.</text>
</comment>
<feature type="chain" id="PRO_5046344643" description="ASST-domain-containing protein" evidence="1">
    <location>
        <begin position="19"/>
        <end position="499"/>
    </location>
</feature>
<name>A0ABR0EXN3_ZASCE</name>
<protein>
    <recommendedName>
        <fullName evidence="4">ASST-domain-containing protein</fullName>
    </recommendedName>
</protein>
<evidence type="ECO:0008006" key="4">
    <source>
        <dbReference type="Google" id="ProtNLM"/>
    </source>
</evidence>
<evidence type="ECO:0000313" key="2">
    <source>
        <dbReference type="EMBL" id="KAK4506409.1"/>
    </source>
</evidence>
<organism evidence="2 3">
    <name type="scientific">Zasmidium cellare</name>
    <name type="common">Wine cellar mold</name>
    <name type="synonym">Racodium cellare</name>
    <dbReference type="NCBI Taxonomy" id="395010"/>
    <lineage>
        <taxon>Eukaryota</taxon>
        <taxon>Fungi</taxon>
        <taxon>Dikarya</taxon>
        <taxon>Ascomycota</taxon>
        <taxon>Pezizomycotina</taxon>
        <taxon>Dothideomycetes</taxon>
        <taxon>Dothideomycetidae</taxon>
        <taxon>Mycosphaerellales</taxon>
        <taxon>Mycosphaerellaceae</taxon>
        <taxon>Zasmidium</taxon>
    </lineage>
</organism>
<evidence type="ECO:0000313" key="3">
    <source>
        <dbReference type="Proteomes" id="UP001305779"/>
    </source>
</evidence>
<dbReference type="Proteomes" id="UP001305779">
    <property type="component" value="Unassembled WGS sequence"/>
</dbReference>
<accession>A0ABR0EXN3</accession>
<dbReference type="InterPro" id="IPR039535">
    <property type="entry name" value="ASST-like"/>
</dbReference>
<proteinExistence type="predicted"/>
<dbReference type="EMBL" id="JAXOVC010000001">
    <property type="protein sequence ID" value="KAK4506409.1"/>
    <property type="molecule type" value="Genomic_DNA"/>
</dbReference>
<gene>
    <name evidence="2" type="ORF">PRZ48_000139</name>
</gene>
<keyword evidence="3" id="KW-1185">Reference proteome</keyword>
<dbReference type="PANTHER" id="PTHR35340:SF6">
    <property type="entry name" value="ASST-DOMAIN-CONTAINING PROTEIN"/>
    <property type="match status" value="1"/>
</dbReference>
<feature type="signal peptide" evidence="1">
    <location>
        <begin position="1"/>
        <end position="18"/>
    </location>
</feature>
<evidence type="ECO:0000256" key="1">
    <source>
        <dbReference type="SAM" id="SignalP"/>
    </source>
</evidence>
<dbReference type="InterPro" id="IPR053143">
    <property type="entry name" value="Arylsulfate_ST"/>
</dbReference>
<dbReference type="PANTHER" id="PTHR35340">
    <property type="entry name" value="PQQ ENZYME REPEAT PROTEIN-RELATED"/>
    <property type="match status" value="1"/>
</dbReference>
<reference evidence="2 3" key="1">
    <citation type="journal article" date="2023" name="G3 (Bethesda)">
        <title>A chromosome-level genome assembly of Zasmidium syzygii isolated from banana leaves.</title>
        <authorList>
            <person name="van Westerhoven A.C."/>
            <person name="Mehrabi R."/>
            <person name="Talebi R."/>
            <person name="Steentjes M.B.F."/>
            <person name="Corcolon B."/>
            <person name="Chong P.A."/>
            <person name="Kema G.H.J."/>
            <person name="Seidl M.F."/>
        </authorList>
    </citation>
    <scope>NUCLEOTIDE SEQUENCE [LARGE SCALE GENOMIC DNA]</scope>
    <source>
        <strain evidence="2 3">P124</strain>
    </source>
</reference>